<keyword evidence="7" id="KW-0539">Nucleus</keyword>
<keyword evidence="11" id="KW-1185">Reference proteome</keyword>
<dbReference type="Pfam" id="PF10451">
    <property type="entry name" value="Stn1"/>
    <property type="match status" value="1"/>
</dbReference>
<dbReference type="GO" id="GO:0003677">
    <property type="term" value="F:DNA binding"/>
    <property type="evidence" value="ECO:0007669"/>
    <property type="project" value="UniProtKB-KW"/>
</dbReference>
<evidence type="ECO:0000256" key="2">
    <source>
        <dbReference type="ARBA" id="ARBA00004574"/>
    </source>
</evidence>
<dbReference type="Gene3D" id="2.40.50.140">
    <property type="entry name" value="Nucleic acid-binding proteins"/>
    <property type="match status" value="1"/>
</dbReference>
<evidence type="ECO:0000256" key="3">
    <source>
        <dbReference type="ARBA" id="ARBA00017411"/>
    </source>
</evidence>
<keyword evidence="6" id="KW-0238">DNA-binding</keyword>
<dbReference type="OrthoDB" id="77828at2759"/>
<dbReference type="GO" id="GO:0005634">
    <property type="term" value="C:nucleus"/>
    <property type="evidence" value="ECO:0007669"/>
    <property type="project" value="UniProtKB-SubCell"/>
</dbReference>
<evidence type="ECO:0000256" key="1">
    <source>
        <dbReference type="ARBA" id="ARBA00004123"/>
    </source>
</evidence>
<dbReference type="eggNOG" id="KOG3108">
    <property type="taxonomic scope" value="Eukaryota"/>
</dbReference>
<dbReference type="EnsemblMetazoa" id="XM_019993556.1">
    <property type="protein sequence ID" value="XP_019849115.1"/>
    <property type="gene ID" value="LOC105316844"/>
</dbReference>
<reference evidence="11" key="1">
    <citation type="journal article" date="2010" name="Nature">
        <title>The Amphimedon queenslandica genome and the evolution of animal complexity.</title>
        <authorList>
            <person name="Srivastava M."/>
            <person name="Simakov O."/>
            <person name="Chapman J."/>
            <person name="Fahey B."/>
            <person name="Gauthier M.E."/>
            <person name="Mitros T."/>
            <person name="Richards G.S."/>
            <person name="Conaco C."/>
            <person name="Dacre M."/>
            <person name="Hellsten U."/>
            <person name="Larroux C."/>
            <person name="Putnam N.H."/>
            <person name="Stanke M."/>
            <person name="Adamska M."/>
            <person name="Darling A."/>
            <person name="Degnan S.M."/>
            <person name="Oakley T.H."/>
            <person name="Plachetzki D.C."/>
            <person name="Zhai Y."/>
            <person name="Adamski M."/>
            <person name="Calcino A."/>
            <person name="Cummins S.F."/>
            <person name="Goodstein D.M."/>
            <person name="Harris C."/>
            <person name="Jackson D.J."/>
            <person name="Leys S.P."/>
            <person name="Shu S."/>
            <person name="Woodcroft B.J."/>
            <person name="Vervoort M."/>
            <person name="Kosik K.S."/>
            <person name="Manning G."/>
            <person name="Degnan B.M."/>
            <person name="Rokhsar D.S."/>
        </authorList>
    </citation>
    <scope>NUCLEOTIDE SEQUENCE [LARGE SCALE GENOMIC DNA]</scope>
</reference>
<reference evidence="10" key="2">
    <citation type="submission" date="2017-05" db="UniProtKB">
        <authorList>
            <consortium name="EnsemblMetazoa"/>
        </authorList>
    </citation>
    <scope>IDENTIFICATION</scope>
</reference>
<evidence type="ECO:0000313" key="10">
    <source>
        <dbReference type="EnsemblMetazoa" id="Aqu2.1.38790_001"/>
    </source>
</evidence>
<name>A0A1X7VER3_AMPQE</name>
<evidence type="ECO:0000259" key="9">
    <source>
        <dbReference type="Pfam" id="PF10451"/>
    </source>
</evidence>
<evidence type="ECO:0000256" key="6">
    <source>
        <dbReference type="ARBA" id="ARBA00023125"/>
    </source>
</evidence>
<comment type="subcellular location">
    <subcellularLocation>
        <location evidence="2">Chromosome</location>
        <location evidence="2">Telomere</location>
    </subcellularLocation>
    <subcellularLocation>
        <location evidence="1">Nucleus</location>
    </subcellularLocation>
</comment>
<organism evidence="10">
    <name type="scientific">Amphimedon queenslandica</name>
    <name type="common">Sponge</name>
    <dbReference type="NCBI Taxonomy" id="400682"/>
    <lineage>
        <taxon>Eukaryota</taxon>
        <taxon>Metazoa</taxon>
        <taxon>Porifera</taxon>
        <taxon>Demospongiae</taxon>
        <taxon>Heteroscleromorpha</taxon>
        <taxon>Haplosclerida</taxon>
        <taxon>Niphatidae</taxon>
        <taxon>Amphimedon</taxon>
    </lineage>
</organism>
<dbReference type="Proteomes" id="UP000007879">
    <property type="component" value="Unassembled WGS sequence"/>
</dbReference>
<feature type="domain" description="CST complex subunit Stn1 N-terminal" evidence="9">
    <location>
        <begin position="48"/>
        <end position="166"/>
    </location>
</feature>
<accession>A0A1X7VER3</accession>
<dbReference type="PANTHER" id="PTHR13989:SF33">
    <property type="entry name" value="CST COMPLEX SUBUNIT STN1"/>
    <property type="match status" value="1"/>
</dbReference>
<dbReference type="InParanoid" id="A0A1X7VER3"/>
<dbReference type="EnsemblMetazoa" id="Aqu2.1.38790_001">
    <property type="protein sequence ID" value="Aqu2.1.38790_001"/>
    <property type="gene ID" value="Aqu2.1.38790"/>
</dbReference>
<evidence type="ECO:0000256" key="4">
    <source>
        <dbReference type="ARBA" id="ARBA00022454"/>
    </source>
</evidence>
<evidence type="ECO:0000313" key="11">
    <source>
        <dbReference type="Proteomes" id="UP000007879"/>
    </source>
</evidence>
<protein>
    <recommendedName>
        <fullName evidence="3">CST complex subunit STN1</fullName>
    </recommendedName>
    <alternativeName>
        <fullName evidence="8">Suppressor of cdc thirteen homolog</fullName>
    </alternativeName>
</protein>
<evidence type="ECO:0000256" key="7">
    <source>
        <dbReference type="ARBA" id="ARBA00023242"/>
    </source>
</evidence>
<keyword evidence="4" id="KW-0158">Chromosome</keyword>
<dbReference type="InterPro" id="IPR018856">
    <property type="entry name" value="Stn1_N"/>
</dbReference>
<evidence type="ECO:0000256" key="5">
    <source>
        <dbReference type="ARBA" id="ARBA00022895"/>
    </source>
</evidence>
<keyword evidence="5" id="KW-0779">Telomere</keyword>
<dbReference type="InterPro" id="IPR012340">
    <property type="entry name" value="NA-bd_OB-fold"/>
</dbReference>
<dbReference type="GO" id="GO:0000781">
    <property type="term" value="C:chromosome, telomeric region"/>
    <property type="evidence" value="ECO:0007669"/>
    <property type="project" value="UniProtKB-SubCell"/>
</dbReference>
<dbReference type="AlphaFoldDB" id="A0A1X7VER3"/>
<dbReference type="PANTHER" id="PTHR13989">
    <property type="entry name" value="REPLICATION PROTEIN A-RELATED"/>
    <property type="match status" value="1"/>
</dbReference>
<sequence>MLQQSGAKKEHKDEALPHYLWGLDCVFHARVKLNISDVIKLEEYPNYADIYCISNHPISSVCIMGDVRGIVLKERFIIYDVDDGTGCIECKWTREEVHDAPQVALGDLVRVTGKVSNFKGYRNIWIMTMYKETDPNAEILHWLQTIELKKALYNKPFTLPPSFYEHRTKLRRTDIKDKTISTLNELSKTKTTFQKRELKCLISQNMDNTDECDIQEVLALLVTECYLTQTNENYEFCSDARISTVLLSIFKKCIGLSDPSMTVEQLIQELSDTEIKQYITRNRLQDSLLLLLENNQIYPIDEDKYQLID</sequence>
<proteinExistence type="predicted"/>
<gene>
    <name evidence="10" type="primary">105316844</name>
</gene>
<evidence type="ECO:0000256" key="8">
    <source>
        <dbReference type="ARBA" id="ARBA00030039"/>
    </source>
</evidence>
<dbReference type="InterPro" id="IPR040260">
    <property type="entry name" value="RFA2-like"/>
</dbReference>
<dbReference type="SUPFAM" id="SSF50249">
    <property type="entry name" value="Nucleic acid-binding proteins"/>
    <property type="match status" value="1"/>
</dbReference>
<dbReference type="STRING" id="400682.A0A1X7VER3"/>